<evidence type="ECO:0000313" key="4">
    <source>
        <dbReference type="Proteomes" id="UP000231407"/>
    </source>
</evidence>
<evidence type="ECO:0000256" key="1">
    <source>
        <dbReference type="SAM" id="Phobius"/>
    </source>
</evidence>
<gene>
    <name evidence="3" type="ORF">COS78_01375</name>
</gene>
<dbReference type="InterPro" id="IPR043725">
    <property type="entry name" value="DUF5667"/>
</dbReference>
<dbReference type="EMBL" id="PEWA01000016">
    <property type="protein sequence ID" value="PIU73624.1"/>
    <property type="molecule type" value="Genomic_DNA"/>
</dbReference>
<comment type="caution">
    <text evidence="3">The sequence shown here is derived from an EMBL/GenBank/DDBJ whole genome shotgun (WGS) entry which is preliminary data.</text>
</comment>
<keyword evidence="1" id="KW-0812">Transmembrane</keyword>
<dbReference type="AlphaFoldDB" id="A0A2M7ASN0"/>
<feature type="domain" description="DUF5667" evidence="2">
    <location>
        <begin position="76"/>
        <end position="150"/>
    </location>
</feature>
<feature type="transmembrane region" description="Helical" evidence="1">
    <location>
        <begin position="12"/>
        <end position="32"/>
    </location>
</feature>
<name>A0A2M7ASN0_9BACT</name>
<evidence type="ECO:0000259" key="2">
    <source>
        <dbReference type="Pfam" id="PF18915"/>
    </source>
</evidence>
<evidence type="ECO:0000313" key="3">
    <source>
        <dbReference type="EMBL" id="PIU73624.1"/>
    </source>
</evidence>
<keyword evidence="1" id="KW-1133">Transmembrane helix</keyword>
<sequence length="207" mass="23922">MRLKRSKIGGVRKIYTLVVLVLGIAIIFVSFVRASLEISAQEDNEGKSRGDIIEVEIEKSNGERIIEVYQIPQVRMLPTNIFYGIKEIRDYLWLQFSRDNFEKIKMAMFLADKNLAESVVLSNKGQKAKALKSGEKAVDKLEYAWTMLGGERDNRSIDLRNKIYRAVIVYDQMIRKMGGEGVDKNKYEEIENKIKTFKEKEEKFNLG</sequence>
<dbReference type="Pfam" id="PF18915">
    <property type="entry name" value="DUF5667"/>
    <property type="match status" value="1"/>
</dbReference>
<accession>A0A2M7ASN0</accession>
<keyword evidence="1" id="KW-0472">Membrane</keyword>
<proteinExistence type="predicted"/>
<dbReference type="Proteomes" id="UP000231407">
    <property type="component" value="Unassembled WGS sequence"/>
</dbReference>
<reference evidence="4" key="1">
    <citation type="submission" date="2017-09" db="EMBL/GenBank/DDBJ databases">
        <title>Depth-based differentiation of microbial function through sediment-hosted aquifers and enrichment of novel symbionts in the deep terrestrial subsurface.</title>
        <authorList>
            <person name="Probst A.J."/>
            <person name="Ladd B."/>
            <person name="Jarett J.K."/>
            <person name="Geller-Mcgrath D.E."/>
            <person name="Sieber C.M.K."/>
            <person name="Emerson J.B."/>
            <person name="Anantharaman K."/>
            <person name="Thomas B.C."/>
            <person name="Malmstrom R."/>
            <person name="Stieglmeier M."/>
            <person name="Klingl A."/>
            <person name="Woyke T."/>
            <person name="Ryan C.M."/>
            <person name="Banfield J.F."/>
        </authorList>
    </citation>
    <scope>NUCLEOTIDE SEQUENCE [LARGE SCALE GENOMIC DNA]</scope>
</reference>
<protein>
    <recommendedName>
        <fullName evidence="2">DUF5667 domain-containing protein</fullName>
    </recommendedName>
</protein>
<organism evidence="3 4">
    <name type="scientific">Candidatus Shapirobacteria bacterium CG06_land_8_20_14_3_00_40_12</name>
    <dbReference type="NCBI Taxonomy" id="1974881"/>
    <lineage>
        <taxon>Bacteria</taxon>
        <taxon>Candidatus Shapironibacteriota</taxon>
    </lineage>
</organism>